<evidence type="ECO:0000256" key="2">
    <source>
        <dbReference type="ARBA" id="ARBA00010266"/>
    </source>
</evidence>
<dbReference type="InterPro" id="IPR051056">
    <property type="entry name" value="Glycosyl_Hydrolase_73"/>
</dbReference>
<dbReference type="InterPro" id="IPR002901">
    <property type="entry name" value="MGlyc_endo_b_GlcNAc-like_dom"/>
</dbReference>
<name>A0A132P792_ENTFC</name>
<reference evidence="8 9" key="1">
    <citation type="submission" date="2016-01" db="EMBL/GenBank/DDBJ databases">
        <title>Molecular Mechanisms for transfer of large genomic segments between Enterococcus faecium strains.</title>
        <authorList>
            <person name="Garcia-Solache M.A."/>
            <person name="Lebreton F."/>
            <person name="Mclaughlin R.E."/>
            <person name="Whiteaker J.D."/>
            <person name="Gilmore M.S."/>
            <person name="Rice L.B."/>
        </authorList>
    </citation>
    <scope>NUCLEOTIDE SEQUENCE [LARGE SCALE GENOMIC DNA]</scope>
    <source>
        <strain evidence="8 9">D344RRF x C68</strain>
    </source>
</reference>
<comment type="similarity">
    <text evidence="1">Belongs to the peptidase C40 family.</text>
</comment>
<dbReference type="Pfam" id="PF01832">
    <property type="entry name" value="Glucosaminidase"/>
    <property type="match status" value="1"/>
</dbReference>
<dbReference type="SUPFAM" id="SSF54001">
    <property type="entry name" value="Cysteine proteinases"/>
    <property type="match status" value="1"/>
</dbReference>
<evidence type="ECO:0000256" key="5">
    <source>
        <dbReference type="ARBA" id="ARBA00022807"/>
    </source>
</evidence>
<comment type="similarity">
    <text evidence="2">Belongs to the glycosyl hydrolase 73 family.</text>
</comment>
<feature type="compositionally biased region" description="Low complexity" evidence="6">
    <location>
        <begin position="237"/>
        <end position="250"/>
    </location>
</feature>
<dbReference type="GO" id="GO:0004040">
    <property type="term" value="F:amidase activity"/>
    <property type="evidence" value="ECO:0007669"/>
    <property type="project" value="InterPro"/>
</dbReference>
<evidence type="ECO:0000313" key="9">
    <source>
        <dbReference type="Proteomes" id="UP000070452"/>
    </source>
</evidence>
<dbReference type="Gene3D" id="1.10.530.10">
    <property type="match status" value="1"/>
</dbReference>
<dbReference type="GO" id="GO:0006508">
    <property type="term" value="P:proteolysis"/>
    <property type="evidence" value="ECO:0007669"/>
    <property type="project" value="UniProtKB-KW"/>
</dbReference>
<accession>A0A132P792</accession>
<dbReference type="Gene3D" id="4.10.80.30">
    <property type="entry name" value="DNA polymerase, domain 6"/>
    <property type="match status" value="1"/>
</dbReference>
<dbReference type="InterPro" id="IPR038765">
    <property type="entry name" value="Papain-like_cys_pep_sf"/>
</dbReference>
<sequence>MSTNTVFAVDNQTADQTVTTDTTTSSSATSETTDSFTEDPTGTTNSTTGSTEPTEIDPADPSENEKPAETYSLTIAPSLIGKIQLTASTADSPEQQPLDITESGTVEGLLAETKVTYTITPAEGEQIASVAVNGAKEVNYDAKTFTVGTNNLSITAEFEPVPDTSTEKPTDPSEEVPSTPDPETPNKPDVGNNNNNNGSNNSNNNNNNSNSGNSSNQTNPSGSNNNGNTQREPNHPNNGSSNGGTNNASSRPNTANQSGIENPSSASSDFVVKSPIDAVLPTNTTNVQQAIVREAFKHLGKPYVWGAKGPNTFDCSGLTYYVYMKATGHYIGGWTGEQQYAGTQIPVSQAQPGDLVFWGPSSGVTHHVGIYIGNGQFIHAPQPGDKVRVTSISDFTPDFAVRVNLAGLPAASGSLTGGSSILDGLDGSFHFSQNQTTDQFLKKIADDAQEIGQKEGIYASVMMAQAILESGSGNSLLSSEPNHNLFGIKGSYKGSSVTFNTLEQDSSGQSYQIRAQFRKYPSYKESLEDYADLIKNGLTGNPDFYKPTWKSETKDYKEATKYLEGRYATDRQYSQKLNAIIEAYDLTKYDEPKKEAATTEEANAEILNMSKRFDVPIKWTTDGVPITGLEFSTIKRVNNASSIFRVASIWDLWNNFTARQIPETTTRTVKAATVPVLTLLSLDKSFWLDLPLKK</sequence>
<evidence type="ECO:0000256" key="6">
    <source>
        <dbReference type="SAM" id="MobiDB-lite"/>
    </source>
</evidence>
<feature type="domain" description="NlpC/P60" evidence="7">
    <location>
        <begin position="285"/>
        <end position="410"/>
    </location>
</feature>
<proteinExistence type="inferred from homology"/>
<feature type="compositionally biased region" description="Low complexity" evidence="6">
    <location>
        <begin position="191"/>
        <end position="228"/>
    </location>
</feature>
<feature type="region of interest" description="Disordered" evidence="6">
    <location>
        <begin position="156"/>
        <end position="268"/>
    </location>
</feature>
<evidence type="ECO:0000256" key="4">
    <source>
        <dbReference type="ARBA" id="ARBA00022801"/>
    </source>
</evidence>
<feature type="compositionally biased region" description="Low complexity" evidence="6">
    <location>
        <begin position="9"/>
        <end position="53"/>
    </location>
</feature>
<dbReference type="SMART" id="SM00047">
    <property type="entry name" value="LYZ2"/>
    <property type="match status" value="1"/>
</dbReference>
<dbReference type="Proteomes" id="UP000070452">
    <property type="component" value="Unassembled WGS sequence"/>
</dbReference>
<organism evidence="8 9">
    <name type="scientific">Enterococcus faecium</name>
    <name type="common">Streptococcus faecium</name>
    <dbReference type="NCBI Taxonomy" id="1352"/>
    <lineage>
        <taxon>Bacteria</taxon>
        <taxon>Bacillati</taxon>
        <taxon>Bacillota</taxon>
        <taxon>Bacilli</taxon>
        <taxon>Lactobacillales</taxon>
        <taxon>Enterococcaceae</taxon>
        <taxon>Enterococcus</taxon>
    </lineage>
</organism>
<dbReference type="PROSITE" id="PS51935">
    <property type="entry name" value="NLPC_P60"/>
    <property type="match status" value="1"/>
</dbReference>
<dbReference type="InterPro" id="IPR000064">
    <property type="entry name" value="NLP_P60_dom"/>
</dbReference>
<dbReference type="Pfam" id="PF00877">
    <property type="entry name" value="NLPC_P60"/>
    <property type="match status" value="1"/>
</dbReference>
<evidence type="ECO:0000313" key="8">
    <source>
        <dbReference type="EMBL" id="KWX18196.1"/>
    </source>
</evidence>
<dbReference type="GO" id="GO:0008234">
    <property type="term" value="F:cysteine-type peptidase activity"/>
    <property type="evidence" value="ECO:0007669"/>
    <property type="project" value="UniProtKB-KW"/>
</dbReference>
<feature type="compositionally biased region" description="Polar residues" evidence="6">
    <location>
        <begin position="251"/>
        <end position="268"/>
    </location>
</feature>
<keyword evidence="5" id="KW-0788">Thiol protease</keyword>
<protein>
    <submittedName>
        <fullName evidence="8">N-acetylmuramoyl-L-alanine amidase</fullName>
    </submittedName>
</protein>
<dbReference type="PANTHER" id="PTHR33308">
    <property type="entry name" value="PEPTIDOGLYCAN HYDROLASE FLGJ"/>
    <property type="match status" value="1"/>
</dbReference>
<evidence type="ECO:0000259" key="7">
    <source>
        <dbReference type="PROSITE" id="PS51935"/>
    </source>
</evidence>
<evidence type="ECO:0000256" key="1">
    <source>
        <dbReference type="ARBA" id="ARBA00007074"/>
    </source>
</evidence>
<keyword evidence="4" id="KW-0378">Hydrolase</keyword>
<dbReference type="Gene3D" id="3.90.1720.10">
    <property type="entry name" value="endopeptidase domain like (from Nostoc punctiforme)"/>
    <property type="match status" value="1"/>
</dbReference>
<dbReference type="AlphaFoldDB" id="A0A132P792"/>
<feature type="region of interest" description="Disordered" evidence="6">
    <location>
        <begin position="1"/>
        <end position="67"/>
    </location>
</feature>
<gene>
    <name evidence="8" type="ORF">AWT83_06830</name>
</gene>
<evidence type="ECO:0000256" key="3">
    <source>
        <dbReference type="ARBA" id="ARBA00022670"/>
    </source>
</evidence>
<comment type="caution">
    <text evidence="8">The sequence shown here is derived from an EMBL/GenBank/DDBJ whole genome shotgun (WGS) entry which is preliminary data.</text>
</comment>
<dbReference type="PANTHER" id="PTHR33308:SF9">
    <property type="entry name" value="PEPTIDOGLYCAN HYDROLASE FLGJ"/>
    <property type="match status" value="1"/>
</dbReference>
<keyword evidence="3" id="KW-0645">Protease</keyword>
<dbReference type="EMBL" id="LRHK01000001">
    <property type="protein sequence ID" value="KWX18196.1"/>
    <property type="molecule type" value="Genomic_DNA"/>
</dbReference>